<reference evidence="6" key="1">
    <citation type="journal article" date="2020" name="mSystems">
        <title>Genome- and Community-Level Interaction Insights into Carbon Utilization and Element Cycling Functions of Hydrothermarchaeota in Hydrothermal Sediment.</title>
        <authorList>
            <person name="Zhou Z."/>
            <person name="Liu Y."/>
            <person name="Xu W."/>
            <person name="Pan J."/>
            <person name="Luo Z.H."/>
            <person name="Li M."/>
        </authorList>
    </citation>
    <scope>NUCLEOTIDE SEQUENCE [LARGE SCALE GENOMIC DNA]</scope>
    <source>
        <strain evidence="6">SpSt-855</strain>
    </source>
</reference>
<feature type="transmembrane region" description="Helical" evidence="5">
    <location>
        <begin position="177"/>
        <end position="195"/>
    </location>
</feature>
<comment type="caution">
    <text evidence="6">The sequence shown here is derived from an EMBL/GenBank/DDBJ whole genome shotgun (WGS) entry which is preliminary data.</text>
</comment>
<keyword evidence="3 5" id="KW-1133">Transmembrane helix</keyword>
<protein>
    <submittedName>
        <fullName evidence="6">APC family permease</fullName>
    </submittedName>
</protein>
<dbReference type="PANTHER" id="PTHR11785">
    <property type="entry name" value="AMINO ACID TRANSPORTER"/>
    <property type="match status" value="1"/>
</dbReference>
<feature type="transmembrane region" description="Helical" evidence="5">
    <location>
        <begin position="147"/>
        <end position="165"/>
    </location>
</feature>
<feature type="transmembrane region" description="Helical" evidence="5">
    <location>
        <begin position="351"/>
        <end position="370"/>
    </location>
</feature>
<name>A0A7V5CUC7_9BACT</name>
<dbReference type="Gene3D" id="1.20.1740.10">
    <property type="entry name" value="Amino acid/polyamine transporter I"/>
    <property type="match status" value="1"/>
</dbReference>
<sequence length="463" mass="50061">MNAQPNPTSAAPTPDTLERRVGLLSALAFNMMNMIGVGPFITLPLVVAAMGGSQAMLGWVLGAILALADGLVWAELGAAMPEAGGSYAFLREIYGRDGAGRLVSFLYIWQLGFSAPLSIASGCIGFAEYAVYLYPPLAQKVPHAFGLHYTSLLAAAICLAVVAMLYRNVDQVKRLGLILWAGVMLTIGAVILAGFTHFHPALLVPPPGAWHLTPAFWTGLGAATLISTYDYWGYYNVCFIGSEIRQPEKTIPRAVLLSVVVVAVLYLSMNISVLGVIPAHALKTTAAAEVIRIAFGPIAGGVMALFIMWTALSSVFALLLGYSRAPYAAALDGNYFRAFAHVHRKHKFPDVSLLALGAVATLCCLLPLAVAIAALVVIRIVLQYVLQQVGVMILRVRRPEMPRPFRMWLYPLPPLVALAGFFFILISRQNAARDFLYAVAVGITGAALYFLRARQRREWPFAR</sequence>
<accession>A0A7V5CUC7</accession>
<feature type="transmembrane region" description="Helical" evidence="5">
    <location>
        <begin position="408"/>
        <end position="429"/>
    </location>
</feature>
<dbReference type="PIRSF" id="PIRSF006060">
    <property type="entry name" value="AA_transporter"/>
    <property type="match status" value="1"/>
</dbReference>
<feature type="transmembrane region" description="Helical" evidence="5">
    <location>
        <begin position="21"/>
        <end position="50"/>
    </location>
</feature>
<evidence type="ECO:0000256" key="2">
    <source>
        <dbReference type="ARBA" id="ARBA00022692"/>
    </source>
</evidence>
<comment type="subcellular location">
    <subcellularLocation>
        <location evidence="1">Membrane</location>
        <topology evidence="1">Multi-pass membrane protein</topology>
    </subcellularLocation>
</comment>
<evidence type="ECO:0000256" key="5">
    <source>
        <dbReference type="SAM" id="Phobius"/>
    </source>
</evidence>
<feature type="transmembrane region" description="Helical" evidence="5">
    <location>
        <begin position="298"/>
        <end position="320"/>
    </location>
</feature>
<dbReference type="AlphaFoldDB" id="A0A7V5CUC7"/>
<feature type="transmembrane region" description="Helical" evidence="5">
    <location>
        <begin position="215"/>
        <end position="234"/>
    </location>
</feature>
<organism evidence="6">
    <name type="scientific">Acidobacterium capsulatum</name>
    <dbReference type="NCBI Taxonomy" id="33075"/>
    <lineage>
        <taxon>Bacteria</taxon>
        <taxon>Pseudomonadati</taxon>
        <taxon>Acidobacteriota</taxon>
        <taxon>Terriglobia</taxon>
        <taxon>Terriglobales</taxon>
        <taxon>Acidobacteriaceae</taxon>
        <taxon>Acidobacterium</taxon>
    </lineage>
</organism>
<feature type="transmembrane region" description="Helical" evidence="5">
    <location>
        <begin position="56"/>
        <end position="81"/>
    </location>
</feature>
<evidence type="ECO:0000256" key="1">
    <source>
        <dbReference type="ARBA" id="ARBA00004141"/>
    </source>
</evidence>
<feature type="transmembrane region" description="Helical" evidence="5">
    <location>
        <begin position="102"/>
        <end position="127"/>
    </location>
</feature>
<feature type="transmembrane region" description="Helical" evidence="5">
    <location>
        <begin position="255"/>
        <end position="278"/>
    </location>
</feature>
<evidence type="ECO:0000256" key="3">
    <source>
        <dbReference type="ARBA" id="ARBA00022989"/>
    </source>
</evidence>
<dbReference type="GO" id="GO:0016020">
    <property type="term" value="C:membrane"/>
    <property type="evidence" value="ECO:0007669"/>
    <property type="project" value="UniProtKB-SubCell"/>
</dbReference>
<keyword evidence="4 5" id="KW-0472">Membrane</keyword>
<dbReference type="InterPro" id="IPR050598">
    <property type="entry name" value="AminoAcid_Transporter"/>
</dbReference>
<evidence type="ECO:0000313" key="6">
    <source>
        <dbReference type="EMBL" id="HGY94980.1"/>
    </source>
</evidence>
<dbReference type="EMBL" id="DTKL01000062">
    <property type="protein sequence ID" value="HGY94980.1"/>
    <property type="molecule type" value="Genomic_DNA"/>
</dbReference>
<proteinExistence type="predicted"/>
<evidence type="ECO:0000256" key="4">
    <source>
        <dbReference type="ARBA" id="ARBA00023136"/>
    </source>
</evidence>
<dbReference type="PANTHER" id="PTHR11785:SF512">
    <property type="entry name" value="SOBREMESA, ISOFORM B"/>
    <property type="match status" value="1"/>
</dbReference>
<dbReference type="Pfam" id="PF13520">
    <property type="entry name" value="AA_permease_2"/>
    <property type="match status" value="1"/>
</dbReference>
<keyword evidence="2 5" id="KW-0812">Transmembrane</keyword>
<dbReference type="GO" id="GO:0015179">
    <property type="term" value="F:L-amino acid transmembrane transporter activity"/>
    <property type="evidence" value="ECO:0007669"/>
    <property type="project" value="TreeGrafter"/>
</dbReference>
<gene>
    <name evidence="6" type="ORF">ENW50_09920</name>
</gene>
<feature type="transmembrane region" description="Helical" evidence="5">
    <location>
        <begin position="376"/>
        <end position="396"/>
    </location>
</feature>
<feature type="transmembrane region" description="Helical" evidence="5">
    <location>
        <begin position="435"/>
        <end position="451"/>
    </location>
</feature>
<dbReference type="InterPro" id="IPR002293">
    <property type="entry name" value="AA/rel_permease1"/>
</dbReference>